<gene>
    <name evidence="3" type="ORF">AABB24_027996</name>
</gene>
<organism evidence="3 4">
    <name type="scientific">Solanum stoloniferum</name>
    <dbReference type="NCBI Taxonomy" id="62892"/>
    <lineage>
        <taxon>Eukaryota</taxon>
        <taxon>Viridiplantae</taxon>
        <taxon>Streptophyta</taxon>
        <taxon>Embryophyta</taxon>
        <taxon>Tracheophyta</taxon>
        <taxon>Spermatophyta</taxon>
        <taxon>Magnoliopsida</taxon>
        <taxon>eudicotyledons</taxon>
        <taxon>Gunneridae</taxon>
        <taxon>Pentapetalae</taxon>
        <taxon>asterids</taxon>
        <taxon>lamiids</taxon>
        <taxon>Solanales</taxon>
        <taxon>Solanaceae</taxon>
        <taxon>Solanoideae</taxon>
        <taxon>Solaneae</taxon>
        <taxon>Solanum</taxon>
    </lineage>
</organism>
<feature type="non-terminal residue" evidence="3">
    <location>
        <position position="1"/>
    </location>
</feature>
<dbReference type="InterPro" id="IPR019494">
    <property type="entry name" value="FIST_C"/>
</dbReference>
<evidence type="ECO:0000259" key="2">
    <source>
        <dbReference type="SMART" id="SM01204"/>
    </source>
</evidence>
<sequence length="539" mass="58650">SPFSSEMDKPRQKPPATALPPATIDMIGEDLLFNVFSKLPAVECAAAACVSRSWNATITRLLSLPKLSSAVSLDPSLQVAVNDVIDKVLACPIRPQFVIASIGPAFDLDEAHRLIAGRFGSQIPVITSISQGIFGLNATTNEFEEVQWDTFDDDEAHADLGNEIHGALLTVGFLPGLAIDLIPLSKTRGNQVLMIDDLVLSVKERSSSRSGSASPVGILLFSDEDTDIKLVLEKFDYAFSTETVIVGDGGSQFLYRGETAINPSNNKAASSAAVALLFSRDRGKPPGVGETQFHVMLSTGISSIGPTYKAVSVRERSSDYSTWLTAKREAVQGSLDGQTILDQIYDELGRHNVCPVLYVGVTKRRKCSIGQEKPSWISTHEFHEVLRGDEEYLYVHGVGIRSGDSFRFYHASSDLARASCNTVANNFRHLKQLLNYEGDDHTNSNGVAMHKKPVFGGIMFACCGRGKLFFGEPNVDGSPFLENFPGFTFSGTYCTGEIARADLSSYEQGSQEHSSIRCNLHVFSTVYLVMSYTPPSPQH</sequence>
<evidence type="ECO:0000313" key="3">
    <source>
        <dbReference type="EMBL" id="KAL3339146.1"/>
    </source>
</evidence>
<dbReference type="Pfam" id="PF00646">
    <property type="entry name" value="F-box"/>
    <property type="match status" value="1"/>
</dbReference>
<dbReference type="SUPFAM" id="SSF81383">
    <property type="entry name" value="F-box domain"/>
    <property type="match status" value="1"/>
</dbReference>
<dbReference type="AlphaFoldDB" id="A0ABD2S6B4"/>
<dbReference type="EMBL" id="JBJKTR010000016">
    <property type="protein sequence ID" value="KAL3339146.1"/>
    <property type="molecule type" value="Genomic_DNA"/>
</dbReference>
<feature type="region of interest" description="Disordered" evidence="1">
    <location>
        <begin position="1"/>
        <end position="20"/>
    </location>
</feature>
<proteinExistence type="predicted"/>
<evidence type="ECO:0000256" key="1">
    <source>
        <dbReference type="SAM" id="MobiDB-lite"/>
    </source>
</evidence>
<dbReference type="InterPro" id="IPR001810">
    <property type="entry name" value="F-box_dom"/>
</dbReference>
<feature type="compositionally biased region" description="Basic and acidic residues" evidence="1">
    <location>
        <begin position="1"/>
        <end position="11"/>
    </location>
</feature>
<dbReference type="PANTHER" id="PTHR14939">
    <property type="entry name" value="F-BOX ONLY PROTEIN 22"/>
    <property type="match status" value="1"/>
</dbReference>
<name>A0ABD2S6B4_9SOLN</name>
<dbReference type="SMART" id="SM01204">
    <property type="entry name" value="FIST_C"/>
    <property type="match status" value="1"/>
</dbReference>
<protein>
    <recommendedName>
        <fullName evidence="2">FIST C-domain domain-containing protein</fullName>
    </recommendedName>
</protein>
<comment type="caution">
    <text evidence="3">The sequence shown here is derived from an EMBL/GenBank/DDBJ whole genome shotgun (WGS) entry which is preliminary data.</text>
</comment>
<feature type="domain" description="FIST C-domain" evidence="2">
    <location>
        <begin position="340"/>
        <end position="501"/>
    </location>
</feature>
<dbReference type="Proteomes" id="UP001627284">
    <property type="component" value="Unassembled WGS sequence"/>
</dbReference>
<keyword evidence="4" id="KW-1185">Reference proteome</keyword>
<dbReference type="PANTHER" id="PTHR14939:SF5">
    <property type="entry name" value="F-BOX ONLY PROTEIN 22"/>
    <property type="match status" value="1"/>
</dbReference>
<dbReference type="InterPro" id="IPR036047">
    <property type="entry name" value="F-box-like_dom_sf"/>
</dbReference>
<accession>A0ABD2S6B4</accession>
<evidence type="ECO:0000313" key="4">
    <source>
        <dbReference type="Proteomes" id="UP001627284"/>
    </source>
</evidence>
<reference evidence="3 4" key="1">
    <citation type="submission" date="2024-05" db="EMBL/GenBank/DDBJ databases">
        <title>De novo assembly of an allotetraploid wild potato.</title>
        <authorList>
            <person name="Hosaka A.J."/>
        </authorList>
    </citation>
    <scope>NUCLEOTIDE SEQUENCE [LARGE SCALE GENOMIC DNA]</scope>
    <source>
        <tissue evidence="3">Young leaves</tissue>
    </source>
</reference>
<dbReference type="InterPro" id="IPR013702">
    <property type="entry name" value="FIST_domain_N"/>
</dbReference>
<dbReference type="Pfam" id="PF08495">
    <property type="entry name" value="FIST"/>
    <property type="match status" value="1"/>
</dbReference>